<dbReference type="PANTHER" id="PTHR46197:SF3">
    <property type="entry name" value="AB HYDROLASE-1 DOMAIN-CONTAINING PROTEIN"/>
    <property type="match status" value="1"/>
</dbReference>
<evidence type="ECO:0000256" key="1">
    <source>
        <dbReference type="ARBA" id="ARBA00004496"/>
    </source>
</evidence>
<sequence length="197" mass="21751">MQQLQDKFVDVNGLKIHYIEYGDGKPVLLFHGARFNARTWEQTGTISAIASTSYKAISVDFPGFGKSEGSKSEDLSEFIYSFMNTMKIDKAILLGASMGGEAVLGFSVKYTNLVSGLILVGAVGVKRYSNLLYKLTGIPILLIWGANDNVSPKENYELILNKLKDAKLEIVGSQHACYLDDPVTFNQKIVEFLKGLR</sequence>
<name>A0AAQ4CT68_9CREN</name>
<dbReference type="GO" id="GO:0016787">
    <property type="term" value="F:hydrolase activity"/>
    <property type="evidence" value="ECO:0007669"/>
    <property type="project" value="UniProtKB-KW"/>
</dbReference>
<organism evidence="5 6">
    <name type="scientific">Saccharolobus caldissimus</name>
    <dbReference type="NCBI Taxonomy" id="1702097"/>
    <lineage>
        <taxon>Archaea</taxon>
        <taxon>Thermoproteota</taxon>
        <taxon>Thermoprotei</taxon>
        <taxon>Sulfolobales</taxon>
        <taxon>Sulfolobaceae</taxon>
        <taxon>Saccharolobus</taxon>
    </lineage>
</organism>
<dbReference type="Pfam" id="PF00561">
    <property type="entry name" value="Abhydrolase_1"/>
    <property type="match status" value="1"/>
</dbReference>
<comment type="subcellular location">
    <subcellularLocation>
        <location evidence="1">Cytoplasm</location>
    </subcellularLocation>
</comment>
<comment type="similarity">
    <text evidence="3">Belongs to the AB hydrolase superfamily. ABHD14 family.</text>
</comment>
<dbReference type="Gene3D" id="3.40.50.1820">
    <property type="entry name" value="alpha/beta hydrolase"/>
    <property type="match status" value="2"/>
</dbReference>
<dbReference type="AlphaFoldDB" id="A0AAQ4CT68"/>
<dbReference type="InterPro" id="IPR000073">
    <property type="entry name" value="AB_hydrolase_1"/>
</dbReference>
<keyword evidence="6" id="KW-1185">Reference proteome</keyword>
<reference evidence="5 6" key="1">
    <citation type="journal article" date="2022" name="Microbiol. Resour. Announc.">
        <title>Complete Genome Sequence of the Hyperthermophilic and Acidophilic Archaeon Saccharolobus caldissimus Strain HS-3T.</title>
        <authorList>
            <person name="Sakai H.D."/>
            <person name="Kurosawa N."/>
        </authorList>
    </citation>
    <scope>NUCLEOTIDE SEQUENCE [LARGE SCALE GENOMIC DNA]</scope>
    <source>
        <strain evidence="5 6">JCM32116</strain>
    </source>
</reference>
<evidence type="ECO:0000313" key="6">
    <source>
        <dbReference type="Proteomes" id="UP001319921"/>
    </source>
</evidence>
<dbReference type="GO" id="GO:0005737">
    <property type="term" value="C:cytoplasm"/>
    <property type="evidence" value="ECO:0007669"/>
    <property type="project" value="UniProtKB-SubCell"/>
</dbReference>
<dbReference type="GeneID" id="68866748"/>
<keyword evidence="5" id="KW-0378">Hydrolase</keyword>
<proteinExistence type="inferred from homology"/>
<dbReference type="EMBL" id="AP025226">
    <property type="protein sequence ID" value="BDB98999.1"/>
    <property type="molecule type" value="Genomic_DNA"/>
</dbReference>
<keyword evidence="2" id="KW-0963">Cytoplasm</keyword>
<accession>A0AAQ4CT68</accession>
<dbReference type="PANTHER" id="PTHR46197">
    <property type="entry name" value="PROTEIN ABHD14B-LIKE"/>
    <property type="match status" value="1"/>
</dbReference>
<evidence type="ECO:0000256" key="2">
    <source>
        <dbReference type="ARBA" id="ARBA00022490"/>
    </source>
</evidence>
<evidence type="ECO:0000259" key="4">
    <source>
        <dbReference type="Pfam" id="PF00561"/>
    </source>
</evidence>
<dbReference type="Proteomes" id="UP001319921">
    <property type="component" value="Chromosome"/>
</dbReference>
<dbReference type="RefSeq" id="WP_229569357.1">
    <property type="nucleotide sequence ID" value="NZ_AP025226.1"/>
</dbReference>
<protein>
    <submittedName>
        <fullName evidence="5">2-hydroxy-6-oxo-6-phenylhexa-2,4-dienoate hydrolase</fullName>
    </submittedName>
</protein>
<feature type="domain" description="AB hydrolase-1" evidence="4">
    <location>
        <begin position="25"/>
        <end position="122"/>
    </location>
</feature>
<evidence type="ECO:0000313" key="5">
    <source>
        <dbReference type="EMBL" id="BDB98999.1"/>
    </source>
</evidence>
<gene>
    <name evidence="5" type="ORF">SACC_20160</name>
</gene>
<dbReference type="InterPro" id="IPR029058">
    <property type="entry name" value="AB_hydrolase_fold"/>
</dbReference>
<dbReference type="SUPFAM" id="SSF53474">
    <property type="entry name" value="alpha/beta-Hydrolases"/>
    <property type="match status" value="1"/>
</dbReference>
<dbReference type="KEGG" id="scas:SACC_20160"/>
<evidence type="ECO:0000256" key="3">
    <source>
        <dbReference type="ARBA" id="ARBA00037942"/>
    </source>
</evidence>